<gene>
    <name evidence="1" type="ORF">LV89_04994</name>
</gene>
<dbReference type="RefSeq" id="WP_109745672.1">
    <property type="nucleotide sequence ID" value="NZ_QGGO01000060.1"/>
</dbReference>
<dbReference type="Pfam" id="PF20391">
    <property type="entry name" value="DUF6686"/>
    <property type="match status" value="1"/>
</dbReference>
<accession>A0A316DBV9</accession>
<dbReference type="OrthoDB" id="964030at2"/>
<dbReference type="InterPro" id="IPR046508">
    <property type="entry name" value="DUF6686"/>
</dbReference>
<dbReference type="AlphaFoldDB" id="A0A316DBV9"/>
<proteinExistence type="predicted"/>
<reference evidence="1 2" key="1">
    <citation type="submission" date="2018-05" db="EMBL/GenBank/DDBJ databases">
        <title>Genomic Encyclopedia of Archaeal and Bacterial Type Strains, Phase II (KMG-II): from individual species to whole genera.</title>
        <authorList>
            <person name="Goeker M."/>
        </authorList>
    </citation>
    <scope>NUCLEOTIDE SEQUENCE [LARGE SCALE GENOMIC DNA]</scope>
    <source>
        <strain evidence="1 2">DSM 22214</strain>
    </source>
</reference>
<dbReference type="EMBL" id="QGGO01000060">
    <property type="protein sequence ID" value="PWK15056.1"/>
    <property type="molecule type" value="Genomic_DNA"/>
</dbReference>
<name>A0A316DBV9_9BACT</name>
<evidence type="ECO:0000313" key="1">
    <source>
        <dbReference type="EMBL" id="PWK15056.1"/>
    </source>
</evidence>
<comment type="caution">
    <text evidence="1">The sequence shown here is derived from an EMBL/GenBank/DDBJ whole genome shotgun (WGS) entry which is preliminary data.</text>
</comment>
<dbReference type="Proteomes" id="UP000245489">
    <property type="component" value="Unassembled WGS sequence"/>
</dbReference>
<evidence type="ECO:0000313" key="2">
    <source>
        <dbReference type="Proteomes" id="UP000245489"/>
    </source>
</evidence>
<protein>
    <submittedName>
        <fullName evidence="1">Uncharacterized protein</fullName>
    </submittedName>
</protein>
<sequence>MATEYKILIQTQNACVSQCHCCTQLQVQYKNVMICFEWKDLIGFLQRLDELPPNELYYIINIIDLRCYPAVNLGVSASAMCLTFSEVEEFRAILSRACLKMDLEMIFRKSIHDN</sequence>
<organism evidence="1 2">
    <name type="scientific">Arcicella aurantiaca</name>
    <dbReference type="NCBI Taxonomy" id="591202"/>
    <lineage>
        <taxon>Bacteria</taxon>
        <taxon>Pseudomonadati</taxon>
        <taxon>Bacteroidota</taxon>
        <taxon>Cytophagia</taxon>
        <taxon>Cytophagales</taxon>
        <taxon>Flectobacillaceae</taxon>
        <taxon>Arcicella</taxon>
    </lineage>
</organism>
<keyword evidence="2" id="KW-1185">Reference proteome</keyword>